<sequence>MKNLFATAIVFFILLTLVSCETKKQKNDLKTYKPGVILSFDDAYVDEWHEADMALRKYSWKATFNVCRIDSIGTPEIKELLEMQKYGHEIAGHGYHHFNAVKFTAKYGIKEYINQEINPMMVSMKKKGFHVTTFAYPYGERSDELDKALSSRFKIIRGRAFGGEVPEKQDSYFNNSKIVFAFDIDNSHIHFSIPYVLELLDYAKKHNKILILCGHKPVKEVTENYQTKIETLEFICRYMKSHDLKFYTLSDLDELLPKKSK</sequence>
<comment type="subcellular location">
    <subcellularLocation>
        <location evidence="1">Secreted</location>
    </subcellularLocation>
</comment>
<evidence type="ECO:0000256" key="1">
    <source>
        <dbReference type="ARBA" id="ARBA00004613"/>
    </source>
</evidence>
<comment type="caution">
    <text evidence="4">The sequence shown here is derived from an EMBL/GenBank/DDBJ whole genome shotgun (WGS) entry which is preliminary data.</text>
</comment>
<reference evidence="5" key="1">
    <citation type="journal article" date="2019" name="Int. J. Syst. Evol. Microbiol.">
        <title>The Global Catalogue of Microorganisms (GCM) 10K type strain sequencing project: providing services to taxonomists for standard genome sequencing and annotation.</title>
        <authorList>
            <consortium name="The Broad Institute Genomics Platform"/>
            <consortium name="The Broad Institute Genome Sequencing Center for Infectious Disease"/>
            <person name="Wu L."/>
            <person name="Ma J."/>
        </authorList>
    </citation>
    <scope>NUCLEOTIDE SEQUENCE [LARGE SCALE GENOMIC DNA]</scope>
    <source>
        <strain evidence="5">CCUG 70865</strain>
    </source>
</reference>
<dbReference type="EMBL" id="JBHUDZ010000008">
    <property type="protein sequence ID" value="MFD1602828.1"/>
    <property type="molecule type" value="Genomic_DNA"/>
</dbReference>
<evidence type="ECO:0000313" key="5">
    <source>
        <dbReference type="Proteomes" id="UP001597138"/>
    </source>
</evidence>
<keyword evidence="2" id="KW-0732">Signal</keyword>
<dbReference type="GO" id="GO:0016787">
    <property type="term" value="F:hydrolase activity"/>
    <property type="evidence" value="ECO:0007669"/>
    <property type="project" value="UniProtKB-KW"/>
</dbReference>
<dbReference type="PANTHER" id="PTHR34216:SF3">
    <property type="entry name" value="POLY-BETA-1,6-N-ACETYL-D-GLUCOSAMINE N-DEACETYLASE"/>
    <property type="match status" value="1"/>
</dbReference>
<dbReference type="RefSeq" id="WP_379817947.1">
    <property type="nucleotide sequence ID" value="NZ_JBHUDZ010000008.1"/>
</dbReference>
<evidence type="ECO:0000256" key="2">
    <source>
        <dbReference type="ARBA" id="ARBA00022729"/>
    </source>
</evidence>
<dbReference type="PROSITE" id="PS51257">
    <property type="entry name" value="PROKAR_LIPOPROTEIN"/>
    <property type="match status" value="1"/>
</dbReference>
<protein>
    <submittedName>
        <fullName evidence="4">Polysaccharide deacetylase family protein</fullName>
        <ecNumber evidence="4">3.-.-.-</ecNumber>
    </submittedName>
</protein>
<keyword evidence="5" id="KW-1185">Reference proteome</keyword>
<organism evidence="4 5">
    <name type="scientific">Flavobacterium artemisiae</name>
    <dbReference type="NCBI Taxonomy" id="2126556"/>
    <lineage>
        <taxon>Bacteria</taxon>
        <taxon>Pseudomonadati</taxon>
        <taxon>Bacteroidota</taxon>
        <taxon>Flavobacteriia</taxon>
        <taxon>Flavobacteriales</taxon>
        <taxon>Flavobacteriaceae</taxon>
        <taxon>Flavobacterium</taxon>
    </lineage>
</organism>
<keyword evidence="4" id="KW-0378">Hydrolase</keyword>
<dbReference type="EC" id="3.-.-.-" evidence="4"/>
<dbReference type="InterPro" id="IPR011330">
    <property type="entry name" value="Glyco_hydro/deAcase_b/a-brl"/>
</dbReference>
<dbReference type="Pfam" id="PF01522">
    <property type="entry name" value="Polysacc_deac_1"/>
    <property type="match status" value="1"/>
</dbReference>
<name>A0ABW4HBF5_9FLAO</name>
<gene>
    <name evidence="4" type="ORF">ACFSC2_08785</name>
</gene>
<dbReference type="PROSITE" id="PS51677">
    <property type="entry name" value="NODB"/>
    <property type="match status" value="1"/>
</dbReference>
<proteinExistence type="predicted"/>
<dbReference type="Proteomes" id="UP001597138">
    <property type="component" value="Unassembled WGS sequence"/>
</dbReference>
<evidence type="ECO:0000313" key="4">
    <source>
        <dbReference type="EMBL" id="MFD1602828.1"/>
    </source>
</evidence>
<dbReference type="InterPro" id="IPR002509">
    <property type="entry name" value="NODB_dom"/>
</dbReference>
<dbReference type="InterPro" id="IPR051398">
    <property type="entry name" value="Polysacch_Deacetylase"/>
</dbReference>
<dbReference type="PANTHER" id="PTHR34216">
    <property type="match status" value="1"/>
</dbReference>
<evidence type="ECO:0000259" key="3">
    <source>
        <dbReference type="PROSITE" id="PS51677"/>
    </source>
</evidence>
<feature type="domain" description="NodB homology" evidence="3">
    <location>
        <begin position="34"/>
        <end position="261"/>
    </location>
</feature>
<dbReference type="Gene3D" id="3.20.20.370">
    <property type="entry name" value="Glycoside hydrolase/deacetylase"/>
    <property type="match status" value="1"/>
</dbReference>
<dbReference type="CDD" id="cd10967">
    <property type="entry name" value="CE4_GLA_like_6s"/>
    <property type="match status" value="1"/>
</dbReference>
<accession>A0ABW4HBF5</accession>
<dbReference type="SUPFAM" id="SSF88713">
    <property type="entry name" value="Glycoside hydrolase/deacetylase"/>
    <property type="match status" value="1"/>
</dbReference>